<sequence length="173" mass="19778">MDDQKDGEKKPQTEAEKQKQQLAVVVGVADVDGTQENVTHLDALSSQWRQMAAKAIKHEDPETYAQYRTVKYATGEEPDLAQRKKAYQIIVERFLELGYTELDPLEPSKAQVVCLGWRGQALRLLKIVDEEGYAEFQKLMAGEGKFPNLKTRKKAFRFVVLRFLDRSYRLAGV</sequence>
<dbReference type="EMBL" id="LAZR01010954">
    <property type="protein sequence ID" value="KKM64169.1"/>
    <property type="molecule type" value="Genomic_DNA"/>
</dbReference>
<reference evidence="1" key="1">
    <citation type="journal article" date="2015" name="Nature">
        <title>Complex archaea that bridge the gap between prokaryotes and eukaryotes.</title>
        <authorList>
            <person name="Spang A."/>
            <person name="Saw J.H."/>
            <person name="Jorgensen S.L."/>
            <person name="Zaremba-Niedzwiedzka K."/>
            <person name="Martijn J."/>
            <person name="Lind A.E."/>
            <person name="van Eijk R."/>
            <person name="Schleper C."/>
            <person name="Guy L."/>
            <person name="Ettema T.J."/>
        </authorList>
    </citation>
    <scope>NUCLEOTIDE SEQUENCE</scope>
</reference>
<evidence type="ECO:0000313" key="1">
    <source>
        <dbReference type="EMBL" id="KKM64169.1"/>
    </source>
</evidence>
<proteinExistence type="predicted"/>
<accession>A0A0F9J394</accession>
<gene>
    <name evidence="1" type="ORF">LCGC14_1504040</name>
</gene>
<dbReference type="AlphaFoldDB" id="A0A0F9J394"/>
<protein>
    <submittedName>
        <fullName evidence="1">Uncharacterized protein</fullName>
    </submittedName>
</protein>
<organism evidence="1">
    <name type="scientific">marine sediment metagenome</name>
    <dbReference type="NCBI Taxonomy" id="412755"/>
    <lineage>
        <taxon>unclassified sequences</taxon>
        <taxon>metagenomes</taxon>
        <taxon>ecological metagenomes</taxon>
    </lineage>
</organism>
<comment type="caution">
    <text evidence="1">The sequence shown here is derived from an EMBL/GenBank/DDBJ whole genome shotgun (WGS) entry which is preliminary data.</text>
</comment>
<name>A0A0F9J394_9ZZZZ</name>